<keyword evidence="1" id="KW-0812">Transmembrane</keyword>
<name>A0ABV1A5J7_9TELE</name>
<accession>A0ABV1A5J7</accession>
<comment type="caution">
    <text evidence="2">The sequence shown here is derived from an EMBL/GenBank/DDBJ whole genome shotgun (WGS) entry which is preliminary data.</text>
</comment>
<dbReference type="EMBL" id="JAHRIP010084923">
    <property type="protein sequence ID" value="MEQ2313839.1"/>
    <property type="molecule type" value="Genomic_DNA"/>
</dbReference>
<reference evidence="2 3" key="1">
    <citation type="submission" date="2021-06" db="EMBL/GenBank/DDBJ databases">
        <authorList>
            <person name="Palmer J.M."/>
        </authorList>
    </citation>
    <scope>NUCLEOTIDE SEQUENCE [LARGE SCALE GENOMIC DNA]</scope>
    <source>
        <strain evidence="2 3">AS_MEX2019</strain>
        <tissue evidence="2">Muscle</tissue>
    </source>
</reference>
<protein>
    <submittedName>
        <fullName evidence="2">Uncharacterized protein</fullName>
    </submittedName>
</protein>
<organism evidence="2 3">
    <name type="scientific">Ameca splendens</name>
    <dbReference type="NCBI Taxonomy" id="208324"/>
    <lineage>
        <taxon>Eukaryota</taxon>
        <taxon>Metazoa</taxon>
        <taxon>Chordata</taxon>
        <taxon>Craniata</taxon>
        <taxon>Vertebrata</taxon>
        <taxon>Euteleostomi</taxon>
        <taxon>Actinopterygii</taxon>
        <taxon>Neopterygii</taxon>
        <taxon>Teleostei</taxon>
        <taxon>Neoteleostei</taxon>
        <taxon>Acanthomorphata</taxon>
        <taxon>Ovalentaria</taxon>
        <taxon>Atherinomorphae</taxon>
        <taxon>Cyprinodontiformes</taxon>
        <taxon>Goodeidae</taxon>
        <taxon>Ameca</taxon>
    </lineage>
</organism>
<keyword evidence="1" id="KW-0472">Membrane</keyword>
<evidence type="ECO:0000256" key="1">
    <source>
        <dbReference type="SAM" id="Phobius"/>
    </source>
</evidence>
<sequence>MKVRSHNQSRVFTREQDEALEGPCVIECRPWSLSDFNMLHYIMSPGSRVFCMHVQMSEQVIFLLGAIDSLQACVNLHLRVTSNQGRSSVATVTLWVSLAHPFSTDGTAKSHVVTLFLVVLFFPLMPFFPSLFPLQVQKQSRVFLFLYSDS</sequence>
<keyword evidence="1" id="KW-1133">Transmembrane helix</keyword>
<proteinExistence type="predicted"/>
<dbReference type="Proteomes" id="UP001469553">
    <property type="component" value="Unassembled WGS sequence"/>
</dbReference>
<feature type="transmembrane region" description="Helical" evidence="1">
    <location>
        <begin position="112"/>
        <end position="132"/>
    </location>
</feature>
<gene>
    <name evidence="2" type="ORF">AMECASPLE_006013</name>
</gene>
<evidence type="ECO:0000313" key="3">
    <source>
        <dbReference type="Proteomes" id="UP001469553"/>
    </source>
</evidence>
<keyword evidence="3" id="KW-1185">Reference proteome</keyword>
<evidence type="ECO:0000313" key="2">
    <source>
        <dbReference type="EMBL" id="MEQ2313839.1"/>
    </source>
</evidence>